<feature type="transmembrane region" description="Helical" evidence="1">
    <location>
        <begin position="45"/>
        <end position="62"/>
    </location>
</feature>
<dbReference type="Pfam" id="PF09578">
    <property type="entry name" value="Spore_YabQ"/>
    <property type="match status" value="1"/>
</dbReference>
<feature type="transmembrane region" description="Helical" evidence="1">
    <location>
        <begin position="6"/>
        <end position="24"/>
    </location>
</feature>
<evidence type="ECO:0000313" key="3">
    <source>
        <dbReference type="Proteomes" id="UP000031950"/>
    </source>
</evidence>
<proteinExistence type="predicted"/>
<reference evidence="2 3" key="1">
    <citation type="submission" date="2015-01" db="EMBL/GenBank/DDBJ databases">
        <title>Genome sequence of Jeotgalibacillus alimentarius.</title>
        <authorList>
            <person name="Goh K.M."/>
            <person name="Chan K.-G."/>
            <person name="Yaakop A.S."/>
            <person name="Ee R."/>
            <person name="Gan H.M."/>
            <person name="Chan C.S."/>
        </authorList>
    </citation>
    <scope>NUCLEOTIDE SEQUENCE [LARGE SCALE GENOMIC DNA]</scope>
    <source>
        <strain evidence="2 3">YKJ-13</strain>
    </source>
</reference>
<dbReference type="PATRIC" id="fig|135826.4.peg.62"/>
<keyword evidence="1" id="KW-0812">Transmembrane</keyword>
<dbReference type="AlphaFoldDB" id="A0A0C2WCE5"/>
<keyword evidence="1" id="KW-1133">Transmembrane helix</keyword>
<name>A0A0C2WCE5_9BACL</name>
<feature type="transmembrane region" description="Helical" evidence="1">
    <location>
        <begin position="68"/>
        <end position="86"/>
    </location>
</feature>
<gene>
    <name evidence="2" type="ORF">KP77_00610</name>
</gene>
<dbReference type="NCBIfam" id="TIGR02893">
    <property type="entry name" value="spore_yabQ"/>
    <property type="match status" value="1"/>
</dbReference>
<dbReference type="EMBL" id="JXRQ01000003">
    <property type="protein sequence ID" value="KIL53718.1"/>
    <property type="molecule type" value="Genomic_DNA"/>
</dbReference>
<keyword evidence="1" id="KW-0472">Membrane</keyword>
<protein>
    <recommendedName>
        <fullName evidence="4">Spore cortex biosynthesis protein YabQ</fullName>
    </recommendedName>
</protein>
<comment type="caution">
    <text evidence="2">The sequence shown here is derived from an EMBL/GenBank/DDBJ whole genome shotgun (WGS) entry which is preliminary data.</text>
</comment>
<evidence type="ECO:0000313" key="2">
    <source>
        <dbReference type="EMBL" id="KIL53718.1"/>
    </source>
</evidence>
<dbReference type="STRING" id="135826.KP77_00610"/>
<dbReference type="InterPro" id="IPR019074">
    <property type="entry name" value="YabQ"/>
</dbReference>
<accession>A0A0C2WCE5</accession>
<evidence type="ECO:0008006" key="4">
    <source>
        <dbReference type="Google" id="ProtNLM"/>
    </source>
</evidence>
<sequence>MIVEEQFRIFLSMMAAGFFTGFCVTCHERFIIKGKMGIWRFFPDLIFWLGQALMIFLILFMLNGAELRFYMIVSLLIGFTLFWKLARTLTLSILNWLAWLTVKTITILLLPFKWMWLLLLLILSGIWRLLSLLGRPFHPISLFLQKKASILAKKIKIWLNLLYNKINNRYDH</sequence>
<dbReference type="OrthoDB" id="1653819at2"/>
<dbReference type="RefSeq" id="WP_041120786.1">
    <property type="nucleotide sequence ID" value="NZ_JXRQ01000003.1"/>
</dbReference>
<dbReference type="Proteomes" id="UP000031950">
    <property type="component" value="Unassembled WGS sequence"/>
</dbReference>
<keyword evidence="3" id="KW-1185">Reference proteome</keyword>
<evidence type="ECO:0000256" key="1">
    <source>
        <dbReference type="SAM" id="Phobius"/>
    </source>
</evidence>
<organism evidence="2 3">
    <name type="scientific">Jeotgalibacillus alimentarius</name>
    <dbReference type="NCBI Taxonomy" id="135826"/>
    <lineage>
        <taxon>Bacteria</taxon>
        <taxon>Bacillati</taxon>
        <taxon>Bacillota</taxon>
        <taxon>Bacilli</taxon>
        <taxon>Bacillales</taxon>
        <taxon>Caryophanaceae</taxon>
        <taxon>Jeotgalibacillus</taxon>
    </lineage>
</organism>